<protein>
    <submittedName>
        <fullName evidence="2">Uncharacterized protein</fullName>
    </submittedName>
</protein>
<proteinExistence type="predicted"/>
<feature type="region of interest" description="Disordered" evidence="1">
    <location>
        <begin position="49"/>
        <end position="76"/>
    </location>
</feature>
<feature type="compositionally biased region" description="Pro residues" evidence="1">
    <location>
        <begin position="67"/>
        <end position="76"/>
    </location>
</feature>
<organism evidence="2 3">
    <name type="scientific">Gulo gulo</name>
    <name type="common">Wolverine</name>
    <name type="synonym">Gluton</name>
    <dbReference type="NCBI Taxonomy" id="48420"/>
    <lineage>
        <taxon>Eukaryota</taxon>
        <taxon>Metazoa</taxon>
        <taxon>Chordata</taxon>
        <taxon>Craniata</taxon>
        <taxon>Vertebrata</taxon>
        <taxon>Euteleostomi</taxon>
        <taxon>Mammalia</taxon>
        <taxon>Eutheria</taxon>
        <taxon>Laurasiatheria</taxon>
        <taxon>Carnivora</taxon>
        <taxon>Caniformia</taxon>
        <taxon>Musteloidea</taxon>
        <taxon>Mustelidae</taxon>
        <taxon>Guloninae</taxon>
        <taxon>Gulo</taxon>
    </lineage>
</organism>
<sequence length="76" mass="7872">MCGCLGIGSAKLIQQSFLKASFGGARVVLLVRCPTLDFGSGHDLRVVRSSPSSRSVLSMEPAEDSPSPSPSAPLVL</sequence>
<dbReference type="Proteomes" id="UP000269945">
    <property type="component" value="Unassembled WGS sequence"/>
</dbReference>
<feature type="compositionally biased region" description="Low complexity" evidence="1">
    <location>
        <begin position="49"/>
        <end position="66"/>
    </location>
</feature>
<reference evidence="2 3" key="1">
    <citation type="submission" date="2018-10" db="EMBL/GenBank/DDBJ databases">
        <authorList>
            <person name="Ekblom R."/>
            <person name="Jareborg N."/>
        </authorList>
    </citation>
    <scope>NUCLEOTIDE SEQUENCE [LARGE SCALE GENOMIC DNA]</scope>
    <source>
        <tissue evidence="2">Muscle</tissue>
    </source>
</reference>
<comment type="caution">
    <text evidence="2">The sequence shown here is derived from an EMBL/GenBank/DDBJ whole genome shotgun (WGS) entry which is preliminary data.</text>
</comment>
<dbReference type="AlphaFoldDB" id="A0A9X9MEX3"/>
<accession>A0A9X9MEX3</accession>
<gene>
    <name evidence="2" type="ORF">BN2614_LOCUS18</name>
</gene>
<keyword evidence="3" id="KW-1185">Reference proteome</keyword>
<evidence type="ECO:0000313" key="2">
    <source>
        <dbReference type="EMBL" id="VCX43222.1"/>
    </source>
</evidence>
<name>A0A9X9MEX3_GULGU</name>
<dbReference type="EMBL" id="CYRY02047263">
    <property type="protein sequence ID" value="VCX43222.1"/>
    <property type="molecule type" value="Genomic_DNA"/>
</dbReference>
<evidence type="ECO:0000256" key="1">
    <source>
        <dbReference type="SAM" id="MobiDB-lite"/>
    </source>
</evidence>
<evidence type="ECO:0000313" key="3">
    <source>
        <dbReference type="Proteomes" id="UP000269945"/>
    </source>
</evidence>